<protein>
    <submittedName>
        <fullName evidence="1">Uncharacterized protein</fullName>
    </submittedName>
</protein>
<sequence length="34" mass="3871">MKKLLIILCLVFFGSFSYSHEVSTDKCYTDPNGI</sequence>
<name>A0A382PBE8_9ZZZZ</name>
<reference evidence="1" key="1">
    <citation type="submission" date="2018-05" db="EMBL/GenBank/DDBJ databases">
        <authorList>
            <person name="Lanie J.A."/>
            <person name="Ng W.-L."/>
            <person name="Kazmierczak K.M."/>
            <person name="Andrzejewski T.M."/>
            <person name="Davidsen T.M."/>
            <person name="Wayne K.J."/>
            <person name="Tettelin H."/>
            <person name="Glass J.I."/>
            <person name="Rusch D."/>
            <person name="Podicherti R."/>
            <person name="Tsui H.-C.T."/>
            <person name="Winkler M.E."/>
        </authorList>
    </citation>
    <scope>NUCLEOTIDE SEQUENCE</scope>
</reference>
<accession>A0A382PBE8</accession>
<dbReference type="AlphaFoldDB" id="A0A382PBE8"/>
<organism evidence="1">
    <name type="scientific">marine metagenome</name>
    <dbReference type="NCBI Taxonomy" id="408172"/>
    <lineage>
        <taxon>unclassified sequences</taxon>
        <taxon>metagenomes</taxon>
        <taxon>ecological metagenomes</taxon>
    </lineage>
</organism>
<dbReference type="EMBL" id="UINC01105888">
    <property type="protein sequence ID" value="SVC70167.1"/>
    <property type="molecule type" value="Genomic_DNA"/>
</dbReference>
<evidence type="ECO:0000313" key="1">
    <source>
        <dbReference type="EMBL" id="SVC70167.1"/>
    </source>
</evidence>
<proteinExistence type="predicted"/>
<feature type="non-terminal residue" evidence="1">
    <location>
        <position position="34"/>
    </location>
</feature>
<gene>
    <name evidence="1" type="ORF">METZ01_LOCUS323021</name>
</gene>